<dbReference type="GeneID" id="37620382"/>
<dbReference type="Proteomes" id="UP000240385">
    <property type="component" value="Segment"/>
</dbReference>
<protein>
    <submittedName>
        <fullName evidence="1">ORF3</fullName>
    </submittedName>
</protein>
<dbReference type="RefSeq" id="YP_009508859.1">
    <property type="nucleotide sequence ID" value="NC_039069.1"/>
</dbReference>
<dbReference type="EMBL" id="GQ351273">
    <property type="protein sequence ID" value="ADB24801.1"/>
    <property type="molecule type" value="Genomic_DNA"/>
</dbReference>
<evidence type="ECO:0000313" key="1">
    <source>
        <dbReference type="EMBL" id="ADB24801.1"/>
    </source>
</evidence>
<keyword evidence="2" id="KW-1185">Reference proteome</keyword>
<proteinExistence type="predicted"/>
<sequence>MYLSEHSSVQIEIGPSHENTALRYAVQSLTTSTRILHLTCQCPYPPLPSSSPMTHLWISRSRKILNQRISSALVCVLCIVVIMSTDTTSVNKCIFERPSWTALYKHLWDFDANAHIIAVRLLVTQLA</sequence>
<reference evidence="1 2" key="1">
    <citation type="journal article" date="2010" name="J. Gen. Virol.">
        <title>Novel circular DNA viruses in stool samples of wild-living chimpanzees.</title>
        <authorList>
            <person name="Blinkova O."/>
            <person name="Victoria J."/>
            <person name="Li Y."/>
            <person name="Keele B.F."/>
            <person name="Sanz C."/>
            <person name="Ndjango J.B."/>
            <person name="Peeters M."/>
            <person name="Travis D."/>
            <person name="Lonsdorf E.V."/>
            <person name="Wilson M.L."/>
            <person name="Pusey A.E."/>
            <person name="Hahn B.H."/>
            <person name="Delwart E.L."/>
        </authorList>
    </citation>
    <scope>NUCLEOTIDE SEQUENCE [LARGE SCALE GENOMIC DNA]</scope>
    <source>
        <strain evidence="1">GM495</strain>
    </source>
</reference>
<dbReference type="KEGG" id="vg:37620382"/>
<name>D2WKE5_9VIRU</name>
<organism evidence="1 2">
    <name type="scientific">Chimpanzee associated porprismacovirus 2</name>
    <dbReference type="NCBI Taxonomy" id="2170110"/>
    <lineage>
        <taxon>Viruses</taxon>
        <taxon>Monodnaviria</taxon>
        <taxon>Shotokuvirae</taxon>
        <taxon>Cressdnaviricota</taxon>
        <taxon>Arfiviricetes</taxon>
        <taxon>Cremevirales</taxon>
        <taxon>Smacoviridae</taxon>
        <taxon>Porprismacovirus</taxon>
        <taxon>Porprismacovirus chimas2</taxon>
    </lineage>
</organism>
<accession>D2WKE5</accession>
<evidence type="ECO:0000313" key="2">
    <source>
        <dbReference type="Proteomes" id="UP000240385"/>
    </source>
</evidence>